<gene>
    <name evidence="1" type="ORF">H1W37_01300</name>
</gene>
<protein>
    <submittedName>
        <fullName evidence="1">Uncharacterized protein</fullName>
    </submittedName>
</protein>
<reference evidence="1 2" key="1">
    <citation type="submission" date="2020-07" db="EMBL/GenBank/DDBJ databases">
        <authorList>
            <person name="Li M."/>
        </authorList>
    </citation>
    <scope>NUCLEOTIDE SEQUENCE [LARGE SCALE GENOMIC DNA]</scope>
    <source>
        <strain evidence="1 2">DSM 23284</strain>
    </source>
</reference>
<organism evidence="1 2">
    <name type="scientific">Stappia taiwanensis</name>
    <dbReference type="NCBI Taxonomy" id="992267"/>
    <lineage>
        <taxon>Bacteria</taxon>
        <taxon>Pseudomonadati</taxon>
        <taxon>Pseudomonadota</taxon>
        <taxon>Alphaproteobacteria</taxon>
        <taxon>Hyphomicrobiales</taxon>
        <taxon>Stappiaceae</taxon>
        <taxon>Stappia</taxon>
    </lineage>
</organism>
<accession>A0A838XML7</accession>
<evidence type="ECO:0000313" key="1">
    <source>
        <dbReference type="EMBL" id="MBA4610271.1"/>
    </source>
</evidence>
<sequence length="115" mass="12676">MAAFILLGAVSPACAGEAEVVDAHARQSADGSWRFEVTVSHADTGWDHYADLWEVLAPDGRVLGRRVLAHPHVNEQPFTRSLAGVAIPEGLDRVEIRVRDTVHGWGERRYLLNLP</sequence>
<dbReference type="AlphaFoldDB" id="A0A838XML7"/>
<dbReference type="Proteomes" id="UP000559404">
    <property type="component" value="Unassembled WGS sequence"/>
</dbReference>
<evidence type="ECO:0000313" key="2">
    <source>
        <dbReference type="Proteomes" id="UP000559404"/>
    </source>
</evidence>
<name>A0A838XML7_9HYPH</name>
<reference evidence="1 2" key="2">
    <citation type="submission" date="2020-08" db="EMBL/GenBank/DDBJ databases">
        <title>Stappia taiwanensis sp. nov., isolated from a coastal thermal spring.</title>
        <authorList>
            <person name="Kampfer P."/>
        </authorList>
    </citation>
    <scope>NUCLEOTIDE SEQUENCE [LARGE SCALE GENOMIC DNA]</scope>
    <source>
        <strain evidence="1 2">DSM 23284</strain>
    </source>
</reference>
<comment type="caution">
    <text evidence="1">The sequence shown here is derived from an EMBL/GenBank/DDBJ whole genome shotgun (WGS) entry which is preliminary data.</text>
</comment>
<dbReference type="EMBL" id="JACEON010000001">
    <property type="protein sequence ID" value="MBA4610271.1"/>
    <property type="molecule type" value="Genomic_DNA"/>
</dbReference>
<proteinExistence type="predicted"/>
<keyword evidence="2" id="KW-1185">Reference proteome</keyword>
<dbReference type="RefSeq" id="WP_181758455.1">
    <property type="nucleotide sequence ID" value="NZ_BMCR01000001.1"/>
</dbReference>